<dbReference type="Proteomes" id="UP000189981">
    <property type="component" value="Unassembled WGS sequence"/>
</dbReference>
<keyword evidence="2" id="KW-0645">Protease</keyword>
<evidence type="ECO:0000313" key="3">
    <source>
        <dbReference type="Proteomes" id="UP000189981"/>
    </source>
</evidence>
<dbReference type="STRING" id="572036.SAMN05661099_1432"/>
<keyword evidence="2" id="KW-0378">Hydrolase</keyword>
<dbReference type="EMBL" id="FUYR01000001">
    <property type="protein sequence ID" value="SKB43573.1"/>
    <property type="molecule type" value="Genomic_DNA"/>
</dbReference>
<evidence type="ECO:0000256" key="1">
    <source>
        <dbReference type="ARBA" id="ARBA00007068"/>
    </source>
</evidence>
<dbReference type="AlphaFoldDB" id="A0A1T5B9L7"/>
<sequence>MVQIGHSRISLDSGLLINIVQMQKQFFLALLFLAPLCVCSQERPLPRSIGLKIGVINPGKLNAITDVPGVKVGHETIIKGDSIRTGVTAIIPQSGNIFQLKLAAAIFSGNGFGKLAGSTQVDELGNLETPIILTNTLGVAAAMEGLIEHTLSQPGNEAVQSVNALVGETNDSYLNDIRGRHVSRQNVLNAIDNAKEGQVEQGAVGAGTGTVCFGFKGGIGTSSRTLPQSLGGYTVGVLVQTNFGGVLQIDGVPVGEELGKFSFSDKLLNNVDGSCMMVVATDAPLDARNLERLAKRAFMGMAKTGGIASNGSGDYVIAFSTAAAIRIPHQPQTPVSTTGYLHNDFTSQVFMAAIEATEEAIINSLFSATTTRGRSSRLVEALPLDKVIPILKKYNRL</sequence>
<dbReference type="Gene3D" id="3.60.70.12">
    <property type="entry name" value="L-amino peptidase D-ALA esterase/amidase"/>
    <property type="match status" value="1"/>
</dbReference>
<dbReference type="CDD" id="cd02253">
    <property type="entry name" value="DmpA"/>
    <property type="match status" value="1"/>
</dbReference>
<dbReference type="GO" id="GO:0004177">
    <property type="term" value="F:aminopeptidase activity"/>
    <property type="evidence" value="ECO:0007669"/>
    <property type="project" value="UniProtKB-KW"/>
</dbReference>
<dbReference type="Pfam" id="PF03576">
    <property type="entry name" value="Peptidase_S58"/>
    <property type="match status" value="1"/>
</dbReference>
<dbReference type="SUPFAM" id="SSF56266">
    <property type="entry name" value="DmpA/ArgJ-like"/>
    <property type="match status" value="1"/>
</dbReference>
<name>A0A1T5B9L7_9SPHI</name>
<evidence type="ECO:0000313" key="2">
    <source>
        <dbReference type="EMBL" id="SKB43573.1"/>
    </source>
</evidence>
<dbReference type="InterPro" id="IPR016117">
    <property type="entry name" value="ArgJ-like_dom_sf"/>
</dbReference>
<keyword evidence="3" id="KW-1185">Reference proteome</keyword>
<dbReference type="PANTHER" id="PTHR36512:SF3">
    <property type="entry name" value="BLR5678 PROTEIN"/>
    <property type="match status" value="1"/>
</dbReference>
<proteinExistence type="inferred from homology"/>
<protein>
    <submittedName>
        <fullName evidence="2">D-aminopeptidase</fullName>
    </submittedName>
</protein>
<dbReference type="InterPro" id="IPR005321">
    <property type="entry name" value="Peptidase_S58_DmpA"/>
</dbReference>
<keyword evidence="2" id="KW-0031">Aminopeptidase</keyword>
<gene>
    <name evidence="2" type="ORF">SAMN05661099_1432</name>
</gene>
<reference evidence="3" key="1">
    <citation type="submission" date="2017-02" db="EMBL/GenBank/DDBJ databases">
        <authorList>
            <person name="Varghese N."/>
            <person name="Submissions S."/>
        </authorList>
    </citation>
    <scope>NUCLEOTIDE SEQUENCE [LARGE SCALE GENOMIC DNA]</scope>
    <source>
        <strain evidence="3">DSM 22385</strain>
    </source>
</reference>
<dbReference type="PANTHER" id="PTHR36512">
    <property type="entry name" value="D-AMINOPEPTIDASE"/>
    <property type="match status" value="1"/>
</dbReference>
<accession>A0A1T5B9L7</accession>
<organism evidence="2 3">
    <name type="scientific">Daejeonella lutea</name>
    <dbReference type="NCBI Taxonomy" id="572036"/>
    <lineage>
        <taxon>Bacteria</taxon>
        <taxon>Pseudomonadati</taxon>
        <taxon>Bacteroidota</taxon>
        <taxon>Sphingobacteriia</taxon>
        <taxon>Sphingobacteriales</taxon>
        <taxon>Sphingobacteriaceae</taxon>
        <taxon>Daejeonella</taxon>
    </lineage>
</organism>
<comment type="similarity">
    <text evidence="1">Belongs to the peptidase S58 family.</text>
</comment>